<reference evidence="2" key="1">
    <citation type="submission" date="2021-01" db="UniProtKB">
        <authorList>
            <consortium name="EnsemblMetazoa"/>
        </authorList>
    </citation>
    <scope>IDENTIFICATION</scope>
</reference>
<proteinExistence type="predicted"/>
<dbReference type="OrthoDB" id="270651at2759"/>
<dbReference type="EnsemblMetazoa" id="CLYHEMT024062.4">
    <property type="protein sequence ID" value="CLYHEMP024062.4"/>
    <property type="gene ID" value="CLYHEMG024062"/>
</dbReference>
<feature type="region of interest" description="Disordered" evidence="1">
    <location>
        <begin position="13"/>
        <end position="40"/>
    </location>
</feature>
<organism evidence="2 3">
    <name type="scientific">Clytia hemisphaerica</name>
    <dbReference type="NCBI Taxonomy" id="252671"/>
    <lineage>
        <taxon>Eukaryota</taxon>
        <taxon>Metazoa</taxon>
        <taxon>Cnidaria</taxon>
        <taxon>Hydrozoa</taxon>
        <taxon>Hydroidolina</taxon>
        <taxon>Leptothecata</taxon>
        <taxon>Obeliida</taxon>
        <taxon>Clytiidae</taxon>
        <taxon>Clytia</taxon>
    </lineage>
</organism>
<protein>
    <submittedName>
        <fullName evidence="2">Uncharacterized protein</fullName>
    </submittedName>
</protein>
<name>A0A7M6DRC9_9CNID</name>
<evidence type="ECO:0000313" key="3">
    <source>
        <dbReference type="Proteomes" id="UP000594262"/>
    </source>
</evidence>
<keyword evidence="3" id="KW-1185">Reference proteome</keyword>
<evidence type="ECO:0000256" key="1">
    <source>
        <dbReference type="SAM" id="MobiDB-lite"/>
    </source>
</evidence>
<sequence length="108" mass="12414">MCYEAIRKRIERRKSKVYPSSRAPPPSTQLVHHQGRPDHSVDRMLDILDRMNKRSQRDDEDLPQLPRRLPPMAAIHHQQPPPHASIANGIPLQAEPPLNASFLEDAIY</sequence>
<accession>A0A7M6DRC9</accession>
<evidence type="ECO:0000313" key="2">
    <source>
        <dbReference type="EnsemblMetazoa" id="CLYHEMP024062.4"/>
    </source>
</evidence>
<dbReference type="Proteomes" id="UP000594262">
    <property type="component" value="Unplaced"/>
</dbReference>
<dbReference type="AlphaFoldDB" id="A0A7M6DRC9"/>